<dbReference type="RefSeq" id="WP_091936088.1">
    <property type="nucleotide sequence ID" value="NZ_FOUJ01000003.1"/>
</dbReference>
<dbReference type="CDD" id="cd02233">
    <property type="entry name" value="cupin_HNL-like"/>
    <property type="match status" value="1"/>
</dbReference>
<dbReference type="AlphaFoldDB" id="A0A1I4S3Q5"/>
<sequence>MSNNNKTRLLMLCFSLIFIFAAGCISEPDGELEDDTIFPRGNNVAGSPLEDSFTGDVWVEMLVTDDTYNSPSYNVIFSKGARTDWHSHPGGQLLFVTSGEGYYQEEGEPARSLKAGDVVEIAPDVVHWHGATADSTFEHVGVTTNPDSGAAEWFGDVTDEQYTNLVINTEQNSEEDNMVENNEQGRFDLGDLTFELSENVILEEVRFKNKFGVEVSGHLYVPENINRSQKYPAIIIGTPYGGVKEQGAGLYAQELAQRGFVALAFDESYNGDSGGEPRHISSPDMFVEDFSAAVDFIGTRDFVDREKIGVIGICGSGGFAITAAQVDPRIKAVATASMYDISSMFRDGFGYSLTDEQRAAALAQMAEQRWVDFENGSPLVPEGFPREPATEIPEGMDPITSEFFEYYAMERGFHPNAGASFTATSGMSFMNFPLMNYIETISPRPILFIMGENAHSRYYTEEAYERAAEPKELVIVPGARHIDLYDGGDNDYIPFDKLESFFKENLNE</sequence>
<dbReference type="PANTHER" id="PTHR47751:SF1">
    <property type="entry name" value="SUPERFAMILY HYDROLASE, PUTATIVE (AFU_ORTHOLOGUE AFUA_2G16580)-RELATED"/>
    <property type="match status" value="1"/>
</dbReference>
<dbReference type="EMBL" id="FOUJ01000003">
    <property type="protein sequence ID" value="SFM59089.1"/>
    <property type="molecule type" value="Genomic_DNA"/>
</dbReference>
<evidence type="ECO:0000313" key="4">
    <source>
        <dbReference type="Proteomes" id="UP000198535"/>
    </source>
</evidence>
<protein>
    <submittedName>
        <fullName evidence="3">Fermentation-respiration switch protein FrsA, has esterase activity, DUF1100 family</fullName>
    </submittedName>
</protein>
<feature type="domain" description="Xaa-Pro dipeptidyl-peptidase-like" evidence="1">
    <location>
        <begin position="212"/>
        <end position="346"/>
    </location>
</feature>
<dbReference type="Gene3D" id="2.60.120.10">
    <property type="entry name" value="Jelly Rolls"/>
    <property type="match status" value="1"/>
</dbReference>
<reference evidence="4" key="1">
    <citation type="submission" date="2016-10" db="EMBL/GenBank/DDBJ databases">
        <authorList>
            <person name="Varghese N."/>
            <person name="Submissions S."/>
        </authorList>
    </citation>
    <scope>NUCLEOTIDE SEQUENCE [LARGE SCALE GENOMIC DNA]</scope>
    <source>
        <strain evidence="4">Mob M</strain>
    </source>
</reference>
<dbReference type="Pfam" id="PF02129">
    <property type="entry name" value="Peptidase_S15"/>
    <property type="match status" value="1"/>
</dbReference>
<dbReference type="Pfam" id="PF07883">
    <property type="entry name" value="Cupin_2"/>
    <property type="match status" value="1"/>
</dbReference>
<name>A0A1I4S3Q5_9EURY</name>
<evidence type="ECO:0000259" key="2">
    <source>
        <dbReference type="Pfam" id="PF07883"/>
    </source>
</evidence>
<dbReference type="InterPro" id="IPR014710">
    <property type="entry name" value="RmlC-like_jellyroll"/>
</dbReference>
<dbReference type="InterPro" id="IPR013096">
    <property type="entry name" value="Cupin_2"/>
</dbReference>
<dbReference type="PANTHER" id="PTHR47751">
    <property type="entry name" value="SUPERFAMILY HYDROLASE, PUTATIVE (AFU_ORTHOLOGUE AFUA_2G16580)-RELATED"/>
    <property type="match status" value="1"/>
</dbReference>
<organism evidence="3 4">
    <name type="scientific">Methanolobus profundi</name>
    <dbReference type="NCBI Taxonomy" id="487685"/>
    <lineage>
        <taxon>Archaea</taxon>
        <taxon>Methanobacteriati</taxon>
        <taxon>Methanobacteriota</taxon>
        <taxon>Stenosarchaea group</taxon>
        <taxon>Methanomicrobia</taxon>
        <taxon>Methanosarcinales</taxon>
        <taxon>Methanosarcinaceae</taxon>
        <taxon>Methanolobus</taxon>
    </lineage>
</organism>
<dbReference type="PROSITE" id="PS51257">
    <property type="entry name" value="PROKAR_LIPOPROTEIN"/>
    <property type="match status" value="1"/>
</dbReference>
<dbReference type="SUPFAM" id="SSF51182">
    <property type="entry name" value="RmlC-like cupins"/>
    <property type="match status" value="1"/>
</dbReference>
<dbReference type="SUPFAM" id="SSF53474">
    <property type="entry name" value="alpha/beta-Hydrolases"/>
    <property type="match status" value="1"/>
</dbReference>
<keyword evidence="4" id="KW-1185">Reference proteome</keyword>
<dbReference type="STRING" id="487685.SAMN04488696_1753"/>
<evidence type="ECO:0000313" key="3">
    <source>
        <dbReference type="EMBL" id="SFM59089.1"/>
    </source>
</evidence>
<dbReference type="Gene3D" id="1.10.10.800">
    <property type="match status" value="1"/>
</dbReference>
<dbReference type="InterPro" id="IPR029058">
    <property type="entry name" value="AB_hydrolase_fold"/>
</dbReference>
<gene>
    <name evidence="3" type="ORF">SAMN04488696_1753</name>
</gene>
<evidence type="ECO:0000259" key="1">
    <source>
        <dbReference type="Pfam" id="PF02129"/>
    </source>
</evidence>
<dbReference type="Proteomes" id="UP000198535">
    <property type="component" value="Unassembled WGS sequence"/>
</dbReference>
<dbReference type="InterPro" id="IPR047263">
    <property type="entry name" value="HNL-like_cupin"/>
</dbReference>
<dbReference type="GO" id="GO:0016787">
    <property type="term" value="F:hydrolase activity"/>
    <property type="evidence" value="ECO:0007669"/>
    <property type="project" value="InterPro"/>
</dbReference>
<dbReference type="Gene3D" id="3.40.50.1820">
    <property type="entry name" value="alpha/beta hydrolase"/>
    <property type="match status" value="1"/>
</dbReference>
<feature type="domain" description="Cupin type-2" evidence="2">
    <location>
        <begin position="75"/>
        <end position="136"/>
    </location>
</feature>
<dbReference type="InterPro" id="IPR011051">
    <property type="entry name" value="RmlC_Cupin_sf"/>
</dbReference>
<dbReference type="InterPro" id="IPR000383">
    <property type="entry name" value="Xaa-Pro-like_dom"/>
</dbReference>
<dbReference type="InterPro" id="IPR051411">
    <property type="entry name" value="Polyketide_trans_af380"/>
</dbReference>
<accession>A0A1I4S3Q5</accession>
<proteinExistence type="predicted"/>